<evidence type="ECO:0000256" key="1">
    <source>
        <dbReference type="SAM" id="MobiDB-lite"/>
    </source>
</evidence>
<reference evidence="3" key="1">
    <citation type="journal article" date="2019" name="Int. J. Syst. Evol. Microbiol.">
        <title>The Global Catalogue of Microorganisms (GCM) 10K type strain sequencing project: providing services to taxonomists for standard genome sequencing and annotation.</title>
        <authorList>
            <consortium name="The Broad Institute Genomics Platform"/>
            <consortium name="The Broad Institute Genome Sequencing Center for Infectious Disease"/>
            <person name="Wu L."/>
            <person name="Ma J."/>
        </authorList>
    </citation>
    <scope>NUCLEOTIDE SEQUENCE [LARGE SCALE GENOMIC DNA]</scope>
    <source>
        <strain evidence="3">NBRC 110044</strain>
    </source>
</reference>
<protein>
    <recommendedName>
        <fullName evidence="4">Type VI secretion system-associated protein TagF</fullName>
    </recommendedName>
</protein>
<accession>A0ABQ5YBD4</accession>
<sequence>MQPPYIHPVANSPGADKHQPYPLLSREPAPGFETWLGQAMAAHPAVPDPALQHGPADYGLWGVSPDSDGRLNLDEVAANLRATLPALAGNLGKVCRNSGIGLPPPLRLLAGIATQPSLPFDRRETAIQQLFDDWPALAHQYRRLAAGFGFIRCSDALRAYQRVIGRLGPGRLAHGLAPQGDAHATPQLALVFDGNRIWPEEAQGERWRPLAGLEQLTRELLEGASPATLREPQRPLNQVLDPADALLRAARQRS</sequence>
<dbReference type="EMBL" id="BSOG01000001">
    <property type="protein sequence ID" value="GLR11328.1"/>
    <property type="molecule type" value="Genomic_DNA"/>
</dbReference>
<proteinExistence type="predicted"/>
<name>A0ABQ5YBD4_9NEIS</name>
<dbReference type="Proteomes" id="UP001156706">
    <property type="component" value="Unassembled WGS sequence"/>
</dbReference>
<dbReference type="RefSeq" id="WP_284194491.1">
    <property type="nucleotide sequence ID" value="NZ_BSOG01000001.1"/>
</dbReference>
<organism evidence="2 3">
    <name type="scientific">Chitinimonas prasina</name>
    <dbReference type="NCBI Taxonomy" id="1434937"/>
    <lineage>
        <taxon>Bacteria</taxon>
        <taxon>Pseudomonadati</taxon>
        <taxon>Pseudomonadota</taxon>
        <taxon>Betaproteobacteria</taxon>
        <taxon>Neisseriales</taxon>
        <taxon>Chitinibacteraceae</taxon>
        <taxon>Chitinimonas</taxon>
    </lineage>
</organism>
<evidence type="ECO:0000313" key="2">
    <source>
        <dbReference type="EMBL" id="GLR11328.1"/>
    </source>
</evidence>
<comment type="caution">
    <text evidence="2">The sequence shown here is derived from an EMBL/GenBank/DDBJ whole genome shotgun (WGS) entry which is preliminary data.</text>
</comment>
<feature type="region of interest" description="Disordered" evidence="1">
    <location>
        <begin position="1"/>
        <end position="20"/>
    </location>
</feature>
<keyword evidence="3" id="KW-1185">Reference proteome</keyword>
<evidence type="ECO:0000313" key="3">
    <source>
        <dbReference type="Proteomes" id="UP001156706"/>
    </source>
</evidence>
<gene>
    <name evidence="2" type="ORF">GCM10007907_01180</name>
</gene>
<evidence type="ECO:0008006" key="4">
    <source>
        <dbReference type="Google" id="ProtNLM"/>
    </source>
</evidence>